<dbReference type="EMBL" id="JBJUIK010000011">
    <property type="protein sequence ID" value="KAL3511804.1"/>
    <property type="molecule type" value="Genomic_DNA"/>
</dbReference>
<dbReference type="AlphaFoldDB" id="A0ABD2YY34"/>
<name>A0ABD2YY34_9GENT</name>
<reference evidence="1 2" key="1">
    <citation type="submission" date="2024-11" db="EMBL/GenBank/DDBJ databases">
        <title>A near-complete genome assembly of Cinchona calisaya.</title>
        <authorList>
            <person name="Lian D.C."/>
            <person name="Zhao X.W."/>
            <person name="Wei L."/>
        </authorList>
    </citation>
    <scope>NUCLEOTIDE SEQUENCE [LARGE SCALE GENOMIC DNA]</scope>
    <source>
        <tissue evidence="1">Nenye</tissue>
    </source>
</reference>
<proteinExistence type="predicted"/>
<dbReference type="Proteomes" id="UP001630127">
    <property type="component" value="Unassembled WGS sequence"/>
</dbReference>
<evidence type="ECO:0000313" key="2">
    <source>
        <dbReference type="Proteomes" id="UP001630127"/>
    </source>
</evidence>
<comment type="caution">
    <text evidence="1">The sequence shown here is derived from an EMBL/GenBank/DDBJ whole genome shotgun (WGS) entry which is preliminary data.</text>
</comment>
<evidence type="ECO:0000313" key="1">
    <source>
        <dbReference type="EMBL" id="KAL3511804.1"/>
    </source>
</evidence>
<dbReference type="PANTHER" id="PTHR33168">
    <property type="entry name" value="STRESS INDUCED PROTEIN-RELATED"/>
    <property type="match status" value="1"/>
</dbReference>
<gene>
    <name evidence="1" type="ORF">ACH5RR_024521</name>
</gene>
<keyword evidence="2" id="KW-1185">Reference proteome</keyword>
<sequence>MDMATWCNYGNGDHPLCCCWSTIYSAKFYDRFISYTSPATGSKSPVWKHFWRKIKKEKKRLMLDCSSSSSSMRFAYDLYTYSQKFDDQGLTWADPDHFSRSFSDRFALPSRIFDKDVLVVV</sequence>
<organism evidence="1 2">
    <name type="scientific">Cinchona calisaya</name>
    <dbReference type="NCBI Taxonomy" id="153742"/>
    <lineage>
        <taxon>Eukaryota</taxon>
        <taxon>Viridiplantae</taxon>
        <taxon>Streptophyta</taxon>
        <taxon>Embryophyta</taxon>
        <taxon>Tracheophyta</taxon>
        <taxon>Spermatophyta</taxon>
        <taxon>Magnoliopsida</taxon>
        <taxon>eudicotyledons</taxon>
        <taxon>Gunneridae</taxon>
        <taxon>Pentapetalae</taxon>
        <taxon>asterids</taxon>
        <taxon>lamiids</taxon>
        <taxon>Gentianales</taxon>
        <taxon>Rubiaceae</taxon>
        <taxon>Cinchonoideae</taxon>
        <taxon>Cinchoneae</taxon>
        <taxon>Cinchona</taxon>
    </lineage>
</organism>
<protein>
    <submittedName>
        <fullName evidence="1">Uncharacterized protein</fullName>
    </submittedName>
</protein>
<accession>A0ABD2YY34</accession>